<evidence type="ECO:0000313" key="2">
    <source>
        <dbReference type="Proteomes" id="UP001434883"/>
    </source>
</evidence>
<dbReference type="Proteomes" id="UP001434883">
    <property type="component" value="Unassembled WGS sequence"/>
</dbReference>
<organism evidence="1 2">
    <name type="scientific">Xenoophorus captivus</name>
    <dbReference type="NCBI Taxonomy" id="1517983"/>
    <lineage>
        <taxon>Eukaryota</taxon>
        <taxon>Metazoa</taxon>
        <taxon>Chordata</taxon>
        <taxon>Craniata</taxon>
        <taxon>Vertebrata</taxon>
        <taxon>Euteleostomi</taxon>
        <taxon>Actinopterygii</taxon>
        <taxon>Neopterygii</taxon>
        <taxon>Teleostei</taxon>
        <taxon>Neoteleostei</taxon>
        <taxon>Acanthomorphata</taxon>
        <taxon>Ovalentaria</taxon>
        <taxon>Atherinomorphae</taxon>
        <taxon>Cyprinodontiformes</taxon>
        <taxon>Goodeidae</taxon>
        <taxon>Xenoophorus</taxon>
    </lineage>
</organism>
<dbReference type="EMBL" id="JAHRIN010060632">
    <property type="protein sequence ID" value="MEQ2212952.1"/>
    <property type="molecule type" value="Genomic_DNA"/>
</dbReference>
<keyword evidence="2" id="KW-1185">Reference proteome</keyword>
<name>A0ABV0RZ94_9TELE</name>
<reference evidence="1 2" key="1">
    <citation type="submission" date="2021-06" db="EMBL/GenBank/DDBJ databases">
        <authorList>
            <person name="Palmer J.M."/>
        </authorList>
    </citation>
    <scope>NUCLEOTIDE SEQUENCE [LARGE SCALE GENOMIC DNA]</scope>
    <source>
        <strain evidence="1 2">XC_2019</strain>
        <tissue evidence="1">Muscle</tissue>
    </source>
</reference>
<gene>
    <name evidence="1" type="ORF">XENOCAPTIV_007233</name>
</gene>
<comment type="caution">
    <text evidence="1">The sequence shown here is derived from an EMBL/GenBank/DDBJ whole genome shotgun (WGS) entry which is preliminary data.</text>
</comment>
<evidence type="ECO:0000313" key="1">
    <source>
        <dbReference type="EMBL" id="MEQ2212952.1"/>
    </source>
</evidence>
<proteinExistence type="predicted"/>
<sequence>MQGDKATFGRSCSDQMRPQLNFLAYMQNTMCRTGKQFRVGEKVNGAKYKNVLEENSNSSNAAKATTECFGLKPIEVLKMDLNQIDNQRQILKIDARIQSPSVRLSSSLRTETELNF</sequence>
<accession>A0ABV0RZ94</accession>
<protein>
    <submittedName>
        <fullName evidence="1">Uncharacterized protein</fullName>
    </submittedName>
</protein>